<comment type="similarity">
    <text evidence="1 3">Belongs to the gamma-glutamylcyclotransferase family.</text>
</comment>
<proteinExistence type="inferred from homology"/>
<evidence type="ECO:0000256" key="2">
    <source>
        <dbReference type="PIRSR" id="PIRSR639126-1"/>
    </source>
</evidence>
<feature type="domain" description="Gamma-glutamylcyclotransferase AIG2-like" evidence="4">
    <location>
        <begin position="4"/>
        <end position="132"/>
    </location>
</feature>
<keyword evidence="5" id="KW-1185">Reference proteome</keyword>
<dbReference type="OrthoDB" id="113620at2759"/>
<dbReference type="RefSeq" id="XP_022295621.1">
    <property type="nucleotide sequence ID" value="XM_022439913.1"/>
</dbReference>
<evidence type="ECO:0000259" key="4">
    <source>
        <dbReference type="Pfam" id="PF06094"/>
    </source>
</evidence>
<organism evidence="5 6">
    <name type="scientific">Crassostrea virginica</name>
    <name type="common">Eastern oyster</name>
    <dbReference type="NCBI Taxonomy" id="6565"/>
    <lineage>
        <taxon>Eukaryota</taxon>
        <taxon>Metazoa</taxon>
        <taxon>Spiralia</taxon>
        <taxon>Lophotrochozoa</taxon>
        <taxon>Mollusca</taxon>
        <taxon>Bivalvia</taxon>
        <taxon>Autobranchia</taxon>
        <taxon>Pteriomorphia</taxon>
        <taxon>Ostreida</taxon>
        <taxon>Ostreoidea</taxon>
        <taxon>Ostreidae</taxon>
        <taxon>Crassostrea</taxon>
    </lineage>
</organism>
<dbReference type="InterPro" id="IPR039126">
    <property type="entry name" value="GGACT"/>
</dbReference>
<dbReference type="PANTHER" id="PTHR12510:SF4">
    <property type="entry name" value="GAMMA-GLUTAMYLAMINECYCLOTRANSFERASE"/>
    <property type="match status" value="1"/>
</dbReference>
<dbReference type="Pfam" id="PF06094">
    <property type="entry name" value="GGACT"/>
    <property type="match status" value="1"/>
</dbReference>
<dbReference type="SUPFAM" id="SSF110857">
    <property type="entry name" value="Gamma-glutamyl cyclotransferase-like"/>
    <property type="match status" value="1"/>
</dbReference>
<dbReference type="GO" id="GO:0005829">
    <property type="term" value="C:cytosol"/>
    <property type="evidence" value="ECO:0007669"/>
    <property type="project" value="TreeGrafter"/>
</dbReference>
<feature type="active site" description="Proton acceptor" evidence="2">
    <location>
        <position position="85"/>
    </location>
</feature>
<dbReference type="PANTHER" id="PTHR12510">
    <property type="entry name" value="TROPONIN C-AKIN-1 PROTEIN"/>
    <property type="match status" value="1"/>
</dbReference>
<dbReference type="Gene3D" id="3.10.490.10">
    <property type="entry name" value="Gamma-glutamyl cyclotransferase-like"/>
    <property type="match status" value="1"/>
</dbReference>
<sequence>MQRVFLYGTLKKDQPNHARMAAGLQSEDCVFEGIGETQTRYPLIVDPLFNIPFLLGAPNHPKALNVEGEVYSVSEKMLKNLDELERHPTFYTRQEIPVRLNGRTQVTWCYLLQNFREDFLQRPALRTYDSKDYPEFLGGSHKPPTEEERQKFIAYAKGTA</sequence>
<accession>A0A8B8AWX3</accession>
<evidence type="ECO:0000256" key="3">
    <source>
        <dbReference type="RuleBase" id="RU367036"/>
    </source>
</evidence>
<reference evidence="6" key="1">
    <citation type="submission" date="2025-08" db="UniProtKB">
        <authorList>
            <consortium name="RefSeq"/>
        </authorList>
    </citation>
    <scope>IDENTIFICATION</scope>
    <source>
        <tissue evidence="6">Whole sample</tissue>
    </source>
</reference>
<dbReference type="Proteomes" id="UP000694844">
    <property type="component" value="Chromosome 7"/>
</dbReference>
<evidence type="ECO:0000313" key="5">
    <source>
        <dbReference type="Proteomes" id="UP000694844"/>
    </source>
</evidence>
<dbReference type="GO" id="GO:0061929">
    <property type="term" value="F:gamma-glutamylaminecyclotransferase activity"/>
    <property type="evidence" value="ECO:0007669"/>
    <property type="project" value="InterPro"/>
</dbReference>
<name>A0A8B8AWX3_CRAVI</name>
<evidence type="ECO:0000256" key="1">
    <source>
        <dbReference type="ARBA" id="ARBA00008861"/>
    </source>
</evidence>
<dbReference type="InterPro" id="IPR009288">
    <property type="entry name" value="AIG2-like_dom"/>
</dbReference>
<dbReference type="InterPro" id="IPR036568">
    <property type="entry name" value="GGCT-like_sf"/>
</dbReference>
<protein>
    <recommendedName>
        <fullName evidence="3">Gamma-glutamylcyclotransferase family protein</fullName>
    </recommendedName>
</protein>
<dbReference type="AlphaFoldDB" id="A0A8B8AWX3"/>
<dbReference type="CDD" id="cd06661">
    <property type="entry name" value="GGCT_like"/>
    <property type="match status" value="1"/>
</dbReference>
<evidence type="ECO:0000313" key="6">
    <source>
        <dbReference type="RefSeq" id="XP_022295621.1"/>
    </source>
</evidence>
<dbReference type="GeneID" id="111105555"/>
<dbReference type="InterPro" id="IPR013024">
    <property type="entry name" value="GGCT-like"/>
</dbReference>
<gene>
    <name evidence="6" type="primary">LOC111105555</name>
</gene>